<evidence type="ECO:0008006" key="4">
    <source>
        <dbReference type="Google" id="ProtNLM"/>
    </source>
</evidence>
<organism evidence="2 3">
    <name type="scientific">Pseudomonas lutea</name>
    <dbReference type="NCBI Taxonomy" id="243924"/>
    <lineage>
        <taxon>Bacteria</taxon>
        <taxon>Pseudomonadati</taxon>
        <taxon>Pseudomonadota</taxon>
        <taxon>Gammaproteobacteria</taxon>
        <taxon>Pseudomonadales</taxon>
        <taxon>Pseudomonadaceae</taxon>
        <taxon>Pseudomonas</taxon>
    </lineage>
</organism>
<feature type="compositionally biased region" description="Low complexity" evidence="1">
    <location>
        <begin position="142"/>
        <end position="153"/>
    </location>
</feature>
<comment type="caution">
    <text evidence="2">The sequence shown here is derived from an EMBL/GenBank/DDBJ whole genome shotgun (WGS) entry which is preliminary data.</text>
</comment>
<evidence type="ECO:0000313" key="3">
    <source>
        <dbReference type="Proteomes" id="UP000625247"/>
    </source>
</evidence>
<proteinExistence type="predicted"/>
<feature type="region of interest" description="Disordered" evidence="1">
    <location>
        <begin position="142"/>
        <end position="265"/>
    </location>
</feature>
<gene>
    <name evidence="2" type="ORF">IFT62_09590</name>
</gene>
<keyword evidence="3" id="KW-1185">Reference proteome</keyword>
<feature type="region of interest" description="Disordered" evidence="1">
    <location>
        <begin position="1"/>
        <end position="20"/>
    </location>
</feature>
<dbReference type="RefSeq" id="WP_191943983.1">
    <property type="nucleotide sequence ID" value="NZ_JACYNP010000003.1"/>
</dbReference>
<reference evidence="2 3" key="1">
    <citation type="journal article" date="2020" name="FEMS Microbiol. Ecol.">
        <title>Temporal dynamics of bacterial communities during seed development and maturation.</title>
        <authorList>
            <person name="Chesneau G."/>
            <person name="Torres-Cortes G."/>
            <person name="Briand M."/>
            <person name="Darrasse A."/>
            <person name="Preveaux A."/>
            <person name="Marais C."/>
            <person name="Jacques M.A."/>
            <person name="Shade A."/>
            <person name="Barret M."/>
        </authorList>
    </citation>
    <scope>NUCLEOTIDE SEQUENCE [LARGE SCALE GENOMIC DNA]</scope>
    <source>
        <strain evidence="2 3">CFBP13723</strain>
    </source>
</reference>
<evidence type="ECO:0000256" key="1">
    <source>
        <dbReference type="SAM" id="MobiDB-lite"/>
    </source>
</evidence>
<accession>A0ABR9A6D8</accession>
<protein>
    <recommendedName>
        <fullName evidence="4">Nutrient deprivation-induced protein</fullName>
    </recommendedName>
</protein>
<name>A0ABR9A6D8_9PSED</name>
<sequence length="265" mass="27075">MPTFSEDTAGAQARPASPGEALHTLQDDAKHVLESAREHGTEQLGQYRDSAADQLENLAKTASAAAEDLQEKDTLGISHYISDIAESLSAFASSMRGKSAEEMLQQAGRLARENPALFVTGSVAVGFGLSRFLRASSSDLSASATDTSSHSAARPQHPAGERDGGFSAGTGEGSREGDALKAQHPYSGDAVRGAPIQTPDPLAPHDPTAHGSATTDLDDGGGIQQSGAELGSFNSDPGTASSPASTAPSSPISPAPDKPAPRGEF</sequence>
<dbReference type="EMBL" id="JACYNP010000003">
    <property type="protein sequence ID" value="MBD8121464.1"/>
    <property type="molecule type" value="Genomic_DNA"/>
</dbReference>
<feature type="compositionally biased region" description="Low complexity" evidence="1">
    <location>
        <begin position="235"/>
        <end position="250"/>
    </location>
</feature>
<dbReference type="Proteomes" id="UP000625247">
    <property type="component" value="Unassembled WGS sequence"/>
</dbReference>
<evidence type="ECO:0000313" key="2">
    <source>
        <dbReference type="EMBL" id="MBD8121464.1"/>
    </source>
</evidence>